<accession>A0A834TGU3</accession>
<protein>
    <submittedName>
        <fullName evidence="2">Reverse transcriptase</fullName>
    </submittedName>
</protein>
<sequence length="197" mass="22552">MQRAESLDEEPERKLYDYSSSSKYHLQGTKSECDRSGIDIMEQLSDSQNGNLVPSGVLTKRSPPKRSFNTGVLVTKVSQHFHRELDDASSSTHDHTLTSQTHSNNTDPMEPFHMFSWIARGVASGDFKRVFRDMIQRYKPNLVLVTETRVSGDKASEIINTLSFKKHFKVELMGYAGGLWLLWNEEQVRLTIQDHTF</sequence>
<evidence type="ECO:0000256" key="1">
    <source>
        <dbReference type="SAM" id="MobiDB-lite"/>
    </source>
</evidence>
<keyword evidence="2" id="KW-0808">Transferase</keyword>
<dbReference type="AlphaFoldDB" id="A0A834TGU3"/>
<dbReference type="OrthoDB" id="1434605at2759"/>
<feature type="region of interest" description="Disordered" evidence="1">
    <location>
        <begin position="85"/>
        <end position="107"/>
    </location>
</feature>
<feature type="region of interest" description="Disordered" evidence="1">
    <location>
        <begin position="45"/>
        <end position="65"/>
    </location>
</feature>
<keyword evidence="2" id="KW-0548">Nucleotidyltransferase</keyword>
<evidence type="ECO:0000313" key="2">
    <source>
        <dbReference type="EMBL" id="KAF7820937.1"/>
    </source>
</evidence>
<evidence type="ECO:0000313" key="3">
    <source>
        <dbReference type="Proteomes" id="UP000634136"/>
    </source>
</evidence>
<proteinExistence type="predicted"/>
<gene>
    <name evidence="2" type="ORF">G2W53_026392</name>
</gene>
<dbReference type="Proteomes" id="UP000634136">
    <property type="component" value="Unassembled WGS sequence"/>
</dbReference>
<feature type="compositionally biased region" description="Basic and acidic residues" evidence="1">
    <location>
        <begin position="85"/>
        <end position="96"/>
    </location>
</feature>
<dbReference type="GO" id="GO:0003964">
    <property type="term" value="F:RNA-directed DNA polymerase activity"/>
    <property type="evidence" value="ECO:0007669"/>
    <property type="project" value="UniProtKB-KW"/>
</dbReference>
<dbReference type="PANTHER" id="PTHR35218">
    <property type="entry name" value="RNASE H DOMAIN-CONTAINING PROTEIN"/>
    <property type="match status" value="1"/>
</dbReference>
<reference evidence="2" key="1">
    <citation type="submission" date="2020-09" db="EMBL/GenBank/DDBJ databases">
        <title>Genome-Enabled Discovery of Anthraquinone Biosynthesis in Senna tora.</title>
        <authorList>
            <person name="Kang S.-H."/>
            <person name="Pandey R.P."/>
            <person name="Lee C.-M."/>
            <person name="Sim J.-S."/>
            <person name="Jeong J.-T."/>
            <person name="Choi B.-S."/>
            <person name="Jung M."/>
            <person name="Ginzburg D."/>
            <person name="Zhao K."/>
            <person name="Won S.Y."/>
            <person name="Oh T.-J."/>
            <person name="Yu Y."/>
            <person name="Kim N.-H."/>
            <person name="Lee O.R."/>
            <person name="Lee T.-H."/>
            <person name="Bashyal P."/>
            <person name="Kim T.-S."/>
            <person name="Lee W.-H."/>
            <person name="Kawkins C."/>
            <person name="Kim C.-K."/>
            <person name="Kim J.S."/>
            <person name="Ahn B.O."/>
            <person name="Rhee S.Y."/>
            <person name="Sohng J.K."/>
        </authorList>
    </citation>
    <scope>NUCLEOTIDE SEQUENCE</scope>
    <source>
        <tissue evidence="2">Leaf</tissue>
    </source>
</reference>
<dbReference type="PANTHER" id="PTHR35218:SF9">
    <property type="entry name" value="ENDONUCLEASE_EXONUCLEASE_PHOSPHATASE DOMAIN-CONTAINING PROTEIN"/>
    <property type="match status" value="1"/>
</dbReference>
<name>A0A834TGU3_9FABA</name>
<organism evidence="2 3">
    <name type="scientific">Senna tora</name>
    <dbReference type="NCBI Taxonomy" id="362788"/>
    <lineage>
        <taxon>Eukaryota</taxon>
        <taxon>Viridiplantae</taxon>
        <taxon>Streptophyta</taxon>
        <taxon>Embryophyta</taxon>
        <taxon>Tracheophyta</taxon>
        <taxon>Spermatophyta</taxon>
        <taxon>Magnoliopsida</taxon>
        <taxon>eudicotyledons</taxon>
        <taxon>Gunneridae</taxon>
        <taxon>Pentapetalae</taxon>
        <taxon>rosids</taxon>
        <taxon>fabids</taxon>
        <taxon>Fabales</taxon>
        <taxon>Fabaceae</taxon>
        <taxon>Caesalpinioideae</taxon>
        <taxon>Cassia clade</taxon>
        <taxon>Senna</taxon>
    </lineage>
</organism>
<feature type="region of interest" description="Disordered" evidence="1">
    <location>
        <begin position="1"/>
        <end position="21"/>
    </location>
</feature>
<keyword evidence="3" id="KW-1185">Reference proteome</keyword>
<feature type="compositionally biased region" description="Polar residues" evidence="1">
    <location>
        <begin position="97"/>
        <end position="107"/>
    </location>
</feature>
<dbReference type="EMBL" id="JAAIUW010000008">
    <property type="protein sequence ID" value="KAF7820937.1"/>
    <property type="molecule type" value="Genomic_DNA"/>
</dbReference>
<keyword evidence="2" id="KW-0695">RNA-directed DNA polymerase</keyword>
<comment type="caution">
    <text evidence="2">The sequence shown here is derived from an EMBL/GenBank/DDBJ whole genome shotgun (WGS) entry which is preliminary data.</text>
</comment>